<dbReference type="Pfam" id="PF00342">
    <property type="entry name" value="PGI"/>
    <property type="match status" value="1"/>
</dbReference>
<dbReference type="InterPro" id="IPR035482">
    <property type="entry name" value="SIS_PGI_2"/>
</dbReference>
<comment type="function">
    <text evidence="4">Catalyzes the reversible isomerization of glucose-6-phosphate to fructose-6-phosphate.</text>
</comment>
<dbReference type="InterPro" id="IPR018189">
    <property type="entry name" value="Phosphoglucose_isomerase_CS"/>
</dbReference>
<evidence type="ECO:0000256" key="2">
    <source>
        <dbReference type="ARBA" id="ARBA00023152"/>
    </source>
</evidence>
<protein>
    <recommendedName>
        <fullName evidence="4">Glucose-6-phosphate isomerase</fullName>
        <shortName evidence="4">GPI</shortName>
        <ecNumber evidence="4">5.3.1.9</ecNumber>
    </recommendedName>
    <alternativeName>
        <fullName evidence="4">Phosphoglucose isomerase</fullName>
        <shortName evidence="4">PGI</shortName>
    </alternativeName>
    <alternativeName>
        <fullName evidence="4">Phosphohexose isomerase</fullName>
        <shortName evidence="4">PHI</shortName>
    </alternativeName>
</protein>
<comment type="similarity">
    <text evidence="4 5">Belongs to the GPI family.</text>
</comment>
<sequence length="460" mass="48790">MERLTLDVNGAFDPAAGGLARADLDALAAPARAAFDGFEARRRAGEVGFADLPADAAAAEASRALAAELGRRFENLLVLGIGGSSLGGRAVLGALCHPFHNLLPQDRRGGLRVFFPDNSDPATFAALLDTVDLERTCFATVTKSGGTAETMSQHMVLRERVVARFGEEGYRERCVLVTDPQRGVLRQIAADERLRALPLGASIGGRFSVLSPVGLLPAAAAGVDTAALLAGAAELEARCRSGAVLENPALLYAAVLHLLDVRRGRRLHVLMPYADALRDLGDWFVQLWAESLGKNPGTGPTPIRAVGATDQHSSLQLMMEGPHDKVVTLVRVAEPRAELTIPLPAGYARHPDLAYLGGHTMGELLEAERRATGAALRKNGRPTISIELPRLEPRTVGQLLMFLELATAYAGGLYGVNAFDQPGVEAGKRYAQGLLGRPGYEKYRDELLGAPAADPALVLG</sequence>
<dbReference type="HAMAP" id="MF_00473">
    <property type="entry name" value="G6P_isomerase"/>
    <property type="match status" value="1"/>
</dbReference>
<dbReference type="PROSITE" id="PS00174">
    <property type="entry name" value="P_GLUCOSE_ISOMERASE_2"/>
    <property type="match status" value="1"/>
</dbReference>
<dbReference type="RefSeq" id="WP_248344495.1">
    <property type="nucleotide sequence ID" value="NZ_AP025592.1"/>
</dbReference>
<comment type="pathway">
    <text evidence="4">Carbohydrate biosynthesis; gluconeogenesis.</text>
</comment>
<dbReference type="Proteomes" id="UP001162734">
    <property type="component" value="Chromosome"/>
</dbReference>
<evidence type="ECO:0000313" key="7">
    <source>
        <dbReference type="Proteomes" id="UP001162734"/>
    </source>
</evidence>
<dbReference type="EC" id="5.3.1.9" evidence="4"/>
<comment type="pathway">
    <text evidence="4 5">Carbohydrate degradation; glycolysis; D-glyceraldehyde 3-phosphate and glycerone phosphate from D-glucose: step 2/4.</text>
</comment>
<keyword evidence="1 4" id="KW-0312">Gluconeogenesis</keyword>
<comment type="subcellular location">
    <subcellularLocation>
        <location evidence="4">Cytoplasm</location>
    </subcellularLocation>
</comment>
<keyword evidence="7" id="KW-1185">Reference proteome</keyword>
<keyword evidence="3 4" id="KW-0413">Isomerase</keyword>
<dbReference type="GO" id="GO:0016853">
    <property type="term" value="F:isomerase activity"/>
    <property type="evidence" value="ECO:0007669"/>
    <property type="project" value="UniProtKB-KW"/>
</dbReference>
<evidence type="ECO:0000256" key="5">
    <source>
        <dbReference type="RuleBase" id="RU000612"/>
    </source>
</evidence>
<keyword evidence="4" id="KW-0963">Cytoplasm</keyword>
<proteinExistence type="inferred from homology"/>
<organism evidence="6 7">
    <name type="scientific">Anaeromyxobacter paludicola</name>
    <dbReference type="NCBI Taxonomy" id="2918171"/>
    <lineage>
        <taxon>Bacteria</taxon>
        <taxon>Pseudomonadati</taxon>
        <taxon>Myxococcota</taxon>
        <taxon>Myxococcia</taxon>
        <taxon>Myxococcales</taxon>
        <taxon>Cystobacterineae</taxon>
        <taxon>Anaeromyxobacteraceae</taxon>
        <taxon>Anaeromyxobacter</taxon>
    </lineage>
</organism>
<evidence type="ECO:0000313" key="6">
    <source>
        <dbReference type="EMBL" id="BDG07662.1"/>
    </source>
</evidence>
<dbReference type="Gene3D" id="3.40.50.10490">
    <property type="entry name" value="Glucose-6-phosphate isomerase like protein, domain 1"/>
    <property type="match status" value="2"/>
</dbReference>
<dbReference type="PRINTS" id="PR00662">
    <property type="entry name" value="G6PISOMERASE"/>
</dbReference>
<evidence type="ECO:0000256" key="3">
    <source>
        <dbReference type="ARBA" id="ARBA00023235"/>
    </source>
</evidence>
<accession>A0ABN6N395</accession>
<dbReference type="InterPro" id="IPR001672">
    <property type="entry name" value="G6P_Isomerase"/>
</dbReference>
<dbReference type="CDD" id="cd05016">
    <property type="entry name" value="SIS_PGI_2"/>
    <property type="match status" value="1"/>
</dbReference>
<name>A0ABN6N395_9BACT</name>
<feature type="active site" evidence="4">
    <location>
        <position position="312"/>
    </location>
</feature>
<dbReference type="InterPro" id="IPR046348">
    <property type="entry name" value="SIS_dom_sf"/>
</dbReference>
<dbReference type="EMBL" id="AP025592">
    <property type="protein sequence ID" value="BDG07662.1"/>
    <property type="molecule type" value="Genomic_DNA"/>
</dbReference>
<evidence type="ECO:0000256" key="4">
    <source>
        <dbReference type="HAMAP-Rule" id="MF_00473"/>
    </source>
</evidence>
<feature type="active site" description="Proton donor" evidence="4">
    <location>
        <position position="290"/>
    </location>
</feature>
<feature type="active site" evidence="4">
    <location>
        <position position="428"/>
    </location>
</feature>
<dbReference type="SUPFAM" id="SSF53697">
    <property type="entry name" value="SIS domain"/>
    <property type="match status" value="1"/>
</dbReference>
<keyword evidence="2 4" id="KW-0324">Glycolysis</keyword>
<comment type="catalytic activity">
    <reaction evidence="4 5">
        <text>alpha-D-glucose 6-phosphate = beta-D-fructose 6-phosphate</text>
        <dbReference type="Rhea" id="RHEA:11816"/>
        <dbReference type="ChEBI" id="CHEBI:57634"/>
        <dbReference type="ChEBI" id="CHEBI:58225"/>
        <dbReference type="EC" id="5.3.1.9"/>
    </reaction>
</comment>
<dbReference type="PANTHER" id="PTHR11469">
    <property type="entry name" value="GLUCOSE-6-PHOSPHATE ISOMERASE"/>
    <property type="match status" value="1"/>
</dbReference>
<dbReference type="PANTHER" id="PTHR11469:SF1">
    <property type="entry name" value="GLUCOSE-6-PHOSPHATE ISOMERASE"/>
    <property type="match status" value="1"/>
</dbReference>
<gene>
    <name evidence="4 6" type="primary">pgi</name>
    <name evidence="6" type="ORF">AMPC_07750</name>
</gene>
<reference evidence="7" key="1">
    <citation type="journal article" date="2022" name="Int. J. Syst. Evol. Microbiol.">
        <title>Anaeromyxobacter oryzae sp. nov., Anaeromyxobacter diazotrophicus sp. nov. and Anaeromyxobacter paludicola sp. nov., isolated from paddy soils.</title>
        <authorList>
            <person name="Itoh H."/>
            <person name="Xu Z."/>
            <person name="Mise K."/>
            <person name="Masuda Y."/>
            <person name="Ushijima N."/>
            <person name="Hayakawa C."/>
            <person name="Shiratori Y."/>
            <person name="Senoo K."/>
        </authorList>
    </citation>
    <scope>NUCLEOTIDE SEQUENCE [LARGE SCALE GENOMIC DNA]</scope>
    <source>
        <strain evidence="7">Red630</strain>
    </source>
</reference>
<dbReference type="PROSITE" id="PS51463">
    <property type="entry name" value="P_GLUCOSE_ISOMERASE_3"/>
    <property type="match status" value="1"/>
</dbReference>
<evidence type="ECO:0000256" key="1">
    <source>
        <dbReference type="ARBA" id="ARBA00022432"/>
    </source>
</evidence>